<evidence type="ECO:0000313" key="1">
    <source>
        <dbReference type="EMBL" id="KAF9471280.1"/>
    </source>
</evidence>
<protein>
    <submittedName>
        <fullName evidence="1">Uncharacterized protein</fullName>
    </submittedName>
</protein>
<dbReference type="Proteomes" id="UP000807469">
    <property type="component" value="Unassembled WGS sequence"/>
</dbReference>
<dbReference type="OrthoDB" id="3232239at2759"/>
<comment type="caution">
    <text evidence="1">The sequence shown here is derived from an EMBL/GenBank/DDBJ whole genome shotgun (WGS) entry which is preliminary data.</text>
</comment>
<dbReference type="EMBL" id="MU155719">
    <property type="protein sequence ID" value="KAF9471280.1"/>
    <property type="molecule type" value="Genomic_DNA"/>
</dbReference>
<evidence type="ECO:0000313" key="2">
    <source>
        <dbReference type="Proteomes" id="UP000807469"/>
    </source>
</evidence>
<dbReference type="AlphaFoldDB" id="A0A9P6CRM5"/>
<reference evidence="1" key="1">
    <citation type="submission" date="2020-11" db="EMBL/GenBank/DDBJ databases">
        <authorList>
            <consortium name="DOE Joint Genome Institute"/>
            <person name="Ahrendt S."/>
            <person name="Riley R."/>
            <person name="Andreopoulos W."/>
            <person name="Labutti K."/>
            <person name="Pangilinan J."/>
            <person name="Ruiz-Duenas F.J."/>
            <person name="Barrasa J.M."/>
            <person name="Sanchez-Garcia M."/>
            <person name="Camarero S."/>
            <person name="Miyauchi S."/>
            <person name="Serrano A."/>
            <person name="Linde D."/>
            <person name="Babiker R."/>
            <person name="Drula E."/>
            <person name="Ayuso-Fernandez I."/>
            <person name="Pacheco R."/>
            <person name="Padilla G."/>
            <person name="Ferreira P."/>
            <person name="Barriuso J."/>
            <person name="Kellner H."/>
            <person name="Castanera R."/>
            <person name="Alfaro M."/>
            <person name="Ramirez L."/>
            <person name="Pisabarro A.G."/>
            <person name="Kuo A."/>
            <person name="Tritt A."/>
            <person name="Lipzen A."/>
            <person name="He G."/>
            <person name="Yan M."/>
            <person name="Ng V."/>
            <person name="Cullen D."/>
            <person name="Martin F."/>
            <person name="Rosso M.-N."/>
            <person name="Henrissat B."/>
            <person name="Hibbett D."/>
            <person name="Martinez A.T."/>
            <person name="Grigoriev I.V."/>
        </authorList>
    </citation>
    <scope>NUCLEOTIDE SEQUENCE</scope>
    <source>
        <strain evidence="1">CIRM-BRFM 674</strain>
    </source>
</reference>
<name>A0A9P6CRM5_9AGAR</name>
<sequence>MATLHAHQDQIWYLDLDAGCRTHFCPTCCPDLKAVLSGNRASLDAFLPGWHIERLAWIPRFLESSLRLSVERNLGAHCNAFRHLKTISLGIFFFECPPSIPRRRPPCAPRATRATRNFIWSNLEFILLHHLPSLQ</sequence>
<organism evidence="1 2">
    <name type="scientific">Pholiota conissans</name>
    <dbReference type="NCBI Taxonomy" id="109636"/>
    <lineage>
        <taxon>Eukaryota</taxon>
        <taxon>Fungi</taxon>
        <taxon>Dikarya</taxon>
        <taxon>Basidiomycota</taxon>
        <taxon>Agaricomycotina</taxon>
        <taxon>Agaricomycetes</taxon>
        <taxon>Agaricomycetidae</taxon>
        <taxon>Agaricales</taxon>
        <taxon>Agaricineae</taxon>
        <taxon>Strophariaceae</taxon>
        <taxon>Pholiota</taxon>
    </lineage>
</organism>
<accession>A0A9P6CRM5</accession>
<gene>
    <name evidence="1" type="ORF">BDN70DRAFT_586633</name>
</gene>
<proteinExistence type="predicted"/>
<keyword evidence="2" id="KW-1185">Reference proteome</keyword>